<dbReference type="InterPro" id="IPR027417">
    <property type="entry name" value="P-loop_NTPase"/>
</dbReference>
<dbReference type="PROSITE" id="PS50893">
    <property type="entry name" value="ABC_TRANSPORTER_2"/>
    <property type="match status" value="1"/>
</dbReference>
<feature type="domain" description="ABC transporter" evidence="3">
    <location>
        <begin position="10"/>
        <end position="217"/>
    </location>
</feature>
<dbReference type="AlphaFoldDB" id="A0A9D6UZ29"/>
<dbReference type="GO" id="GO:0005524">
    <property type="term" value="F:ATP binding"/>
    <property type="evidence" value="ECO:0007669"/>
    <property type="project" value="UniProtKB-KW"/>
</dbReference>
<gene>
    <name evidence="4" type="ORF">HY912_05435</name>
</gene>
<dbReference type="Gene3D" id="3.40.50.300">
    <property type="entry name" value="P-loop containing nucleotide triphosphate hydrolases"/>
    <property type="match status" value="1"/>
</dbReference>
<dbReference type="SUPFAM" id="SSF52540">
    <property type="entry name" value="P-loop containing nucleoside triphosphate hydrolases"/>
    <property type="match status" value="1"/>
</dbReference>
<evidence type="ECO:0000313" key="4">
    <source>
        <dbReference type="EMBL" id="MBI5248918.1"/>
    </source>
</evidence>
<sequence length="217" mass="23769">MTSDSGDCLLSVRGLTLPPSARSGSAPILFQLGPSGTVWITGSSGIGKTTILRTLARLNESSGVEVFLDGVSWARIPSMQWRKRVVYLHQKPVLFRGTVLENLEKAFSFRCRSSERLDLKSVQALLSRLLLDSDVLSEDARLLSVGEGARVALVRSLAVNPQILLLDEITAALDPRTRDEVVSLLKEWLLSGRRGIVGVSHDDYVKQVLTGREIFLG</sequence>
<dbReference type="Proteomes" id="UP000807825">
    <property type="component" value="Unassembled WGS sequence"/>
</dbReference>
<organism evidence="4 5">
    <name type="scientific">Desulfomonile tiedjei</name>
    <dbReference type="NCBI Taxonomy" id="2358"/>
    <lineage>
        <taxon>Bacteria</taxon>
        <taxon>Pseudomonadati</taxon>
        <taxon>Thermodesulfobacteriota</taxon>
        <taxon>Desulfomonilia</taxon>
        <taxon>Desulfomonilales</taxon>
        <taxon>Desulfomonilaceae</taxon>
        <taxon>Desulfomonile</taxon>
    </lineage>
</organism>
<dbReference type="GO" id="GO:0016887">
    <property type="term" value="F:ATP hydrolysis activity"/>
    <property type="evidence" value="ECO:0007669"/>
    <property type="project" value="InterPro"/>
</dbReference>
<dbReference type="Pfam" id="PF00005">
    <property type="entry name" value="ABC_tran"/>
    <property type="match status" value="1"/>
</dbReference>
<dbReference type="PANTHER" id="PTHR43119">
    <property type="entry name" value="ABC TRANSPORT PROTEIN ATP-BINDING COMPONENT-RELATED"/>
    <property type="match status" value="1"/>
</dbReference>
<keyword evidence="2 4" id="KW-0067">ATP-binding</keyword>
<dbReference type="PANTHER" id="PTHR43119:SF1">
    <property type="entry name" value="ABC TRANSPORTER DOMAIN-CONTAINING PROTEIN"/>
    <property type="match status" value="1"/>
</dbReference>
<dbReference type="InterPro" id="IPR003593">
    <property type="entry name" value="AAA+_ATPase"/>
</dbReference>
<dbReference type="EMBL" id="JACRDE010000156">
    <property type="protein sequence ID" value="MBI5248918.1"/>
    <property type="molecule type" value="Genomic_DNA"/>
</dbReference>
<accession>A0A9D6UZ29</accession>
<name>A0A9D6UZ29_9BACT</name>
<evidence type="ECO:0000259" key="3">
    <source>
        <dbReference type="PROSITE" id="PS50893"/>
    </source>
</evidence>
<reference evidence="4" key="1">
    <citation type="submission" date="2020-07" db="EMBL/GenBank/DDBJ databases">
        <title>Huge and variable diversity of episymbiotic CPR bacteria and DPANN archaea in groundwater ecosystems.</title>
        <authorList>
            <person name="He C.Y."/>
            <person name="Keren R."/>
            <person name="Whittaker M."/>
            <person name="Farag I.F."/>
            <person name="Doudna J."/>
            <person name="Cate J.H.D."/>
            <person name="Banfield J.F."/>
        </authorList>
    </citation>
    <scope>NUCLEOTIDE SEQUENCE</scope>
    <source>
        <strain evidence="4">NC_groundwater_1664_Pr3_B-0.1um_52_9</strain>
    </source>
</reference>
<dbReference type="SMART" id="SM00382">
    <property type="entry name" value="AAA"/>
    <property type="match status" value="1"/>
</dbReference>
<evidence type="ECO:0000256" key="1">
    <source>
        <dbReference type="ARBA" id="ARBA00022741"/>
    </source>
</evidence>
<evidence type="ECO:0000313" key="5">
    <source>
        <dbReference type="Proteomes" id="UP000807825"/>
    </source>
</evidence>
<evidence type="ECO:0000256" key="2">
    <source>
        <dbReference type="ARBA" id="ARBA00022840"/>
    </source>
</evidence>
<dbReference type="InterPro" id="IPR003439">
    <property type="entry name" value="ABC_transporter-like_ATP-bd"/>
</dbReference>
<proteinExistence type="predicted"/>
<protein>
    <submittedName>
        <fullName evidence="4">ATP-binding cassette domain-containing protein</fullName>
    </submittedName>
</protein>
<keyword evidence="1" id="KW-0547">Nucleotide-binding</keyword>
<comment type="caution">
    <text evidence="4">The sequence shown here is derived from an EMBL/GenBank/DDBJ whole genome shotgun (WGS) entry which is preliminary data.</text>
</comment>